<dbReference type="Gene3D" id="3.40.50.720">
    <property type="entry name" value="NAD(P)-binding Rossmann-like Domain"/>
    <property type="match status" value="1"/>
</dbReference>
<evidence type="ECO:0000313" key="6">
    <source>
        <dbReference type="EMBL" id="REE93096.1"/>
    </source>
</evidence>
<comment type="caution">
    <text evidence="6">The sequence shown here is derived from an EMBL/GenBank/DDBJ whole genome shotgun (WGS) entry which is preliminary data.</text>
</comment>
<keyword evidence="2 3" id="KW-0521">NADP</keyword>
<dbReference type="OrthoDB" id="9805754at2"/>
<dbReference type="SUPFAM" id="SSF51735">
    <property type="entry name" value="NAD(P)-binding Rossmann-fold domains"/>
    <property type="match status" value="1"/>
</dbReference>
<comment type="similarity">
    <text evidence="1 2">Belongs to the pyrroline-5-carboxylate reductase family.</text>
</comment>
<dbReference type="AlphaFoldDB" id="A0A3D9SE00"/>
<dbReference type="InterPro" id="IPR053790">
    <property type="entry name" value="P5CR-like_CS"/>
</dbReference>
<dbReference type="PIRSF" id="PIRSF000193">
    <property type="entry name" value="Pyrrol-5-carb_rd"/>
    <property type="match status" value="1"/>
</dbReference>
<keyword evidence="2" id="KW-0560">Oxidoreductase</keyword>
<evidence type="ECO:0000259" key="5">
    <source>
        <dbReference type="Pfam" id="PF14748"/>
    </source>
</evidence>
<dbReference type="RefSeq" id="WP_116187545.1">
    <property type="nucleotide sequence ID" value="NZ_QTTN01000002.1"/>
</dbReference>
<protein>
    <recommendedName>
        <fullName evidence="2">Pyrroline-5-carboxylate reductase</fullName>
        <shortName evidence="2">P5C reductase</shortName>
        <shortName evidence="2">P5CR</shortName>
        <ecNumber evidence="2">1.5.1.2</ecNumber>
    </recommendedName>
    <alternativeName>
        <fullName evidence="2">PCA reductase</fullName>
    </alternativeName>
</protein>
<comment type="catalytic activity">
    <reaction evidence="2">
        <text>L-proline + NADP(+) = (S)-1-pyrroline-5-carboxylate + NADPH + 2 H(+)</text>
        <dbReference type="Rhea" id="RHEA:14109"/>
        <dbReference type="ChEBI" id="CHEBI:15378"/>
        <dbReference type="ChEBI" id="CHEBI:17388"/>
        <dbReference type="ChEBI" id="CHEBI:57783"/>
        <dbReference type="ChEBI" id="CHEBI:58349"/>
        <dbReference type="ChEBI" id="CHEBI:60039"/>
        <dbReference type="EC" id="1.5.1.2"/>
    </reaction>
</comment>
<dbReference type="PANTHER" id="PTHR11645">
    <property type="entry name" value="PYRROLINE-5-CARBOXYLATE REDUCTASE"/>
    <property type="match status" value="1"/>
</dbReference>
<keyword evidence="2" id="KW-0641">Proline biosynthesis</keyword>
<dbReference type="GO" id="GO:0005737">
    <property type="term" value="C:cytoplasm"/>
    <property type="evidence" value="ECO:0007669"/>
    <property type="project" value="UniProtKB-SubCell"/>
</dbReference>
<feature type="domain" description="Pyrroline-5-carboxylate reductase catalytic N-terminal" evidence="4">
    <location>
        <begin position="3"/>
        <end position="97"/>
    </location>
</feature>
<keyword evidence="7" id="KW-1185">Reference proteome</keyword>
<gene>
    <name evidence="2" type="primary">proC</name>
    <name evidence="6" type="ORF">A8990_102182</name>
</gene>
<keyword evidence="2" id="KW-0963">Cytoplasm</keyword>
<organism evidence="6 7">
    <name type="scientific">Paenibacillus taihuensis</name>
    <dbReference type="NCBI Taxonomy" id="1156355"/>
    <lineage>
        <taxon>Bacteria</taxon>
        <taxon>Bacillati</taxon>
        <taxon>Bacillota</taxon>
        <taxon>Bacilli</taxon>
        <taxon>Bacillales</taxon>
        <taxon>Paenibacillaceae</taxon>
        <taxon>Paenibacillus</taxon>
    </lineage>
</organism>
<comment type="pathway">
    <text evidence="2">Amino-acid biosynthesis; L-proline biosynthesis; L-proline from L-glutamate 5-semialdehyde: step 1/1.</text>
</comment>
<dbReference type="UniPathway" id="UPA00098">
    <property type="reaction ID" value="UER00361"/>
</dbReference>
<dbReference type="Proteomes" id="UP000256304">
    <property type="component" value="Unassembled WGS sequence"/>
</dbReference>
<dbReference type="PROSITE" id="PS00521">
    <property type="entry name" value="P5CR"/>
    <property type="match status" value="1"/>
</dbReference>
<feature type="binding site" evidence="3">
    <location>
        <position position="56"/>
    </location>
    <ligand>
        <name>NADPH</name>
        <dbReference type="ChEBI" id="CHEBI:57783"/>
    </ligand>
</feature>
<evidence type="ECO:0000256" key="1">
    <source>
        <dbReference type="ARBA" id="ARBA00005525"/>
    </source>
</evidence>
<proteinExistence type="inferred from homology"/>
<dbReference type="InterPro" id="IPR036291">
    <property type="entry name" value="NAD(P)-bd_dom_sf"/>
</dbReference>
<evidence type="ECO:0000313" key="7">
    <source>
        <dbReference type="Proteomes" id="UP000256304"/>
    </source>
</evidence>
<dbReference type="Pfam" id="PF03807">
    <property type="entry name" value="F420_oxidored"/>
    <property type="match status" value="1"/>
</dbReference>
<accession>A0A3D9SE00</accession>
<evidence type="ECO:0000256" key="2">
    <source>
        <dbReference type="HAMAP-Rule" id="MF_01925"/>
    </source>
</evidence>
<feature type="binding site" evidence="3">
    <location>
        <begin position="6"/>
        <end position="11"/>
    </location>
    <ligand>
        <name>NADP(+)</name>
        <dbReference type="ChEBI" id="CHEBI:58349"/>
    </ligand>
</feature>
<evidence type="ECO:0000259" key="4">
    <source>
        <dbReference type="Pfam" id="PF03807"/>
    </source>
</evidence>
<dbReference type="InterPro" id="IPR028939">
    <property type="entry name" value="P5C_Rdtase_cat_N"/>
</dbReference>
<dbReference type="InterPro" id="IPR000304">
    <property type="entry name" value="Pyrroline-COOH_reductase"/>
</dbReference>
<dbReference type="HAMAP" id="MF_01925">
    <property type="entry name" value="P5C_reductase"/>
    <property type="match status" value="1"/>
</dbReference>
<feature type="domain" description="Pyrroline-5-carboxylate reductase dimerisation" evidence="5">
    <location>
        <begin position="159"/>
        <end position="262"/>
    </location>
</feature>
<name>A0A3D9SE00_9BACL</name>
<dbReference type="InterPro" id="IPR029036">
    <property type="entry name" value="P5CR_dimer"/>
</dbReference>
<comment type="subcellular location">
    <subcellularLocation>
        <location evidence="2">Cytoplasm</location>
    </subcellularLocation>
</comment>
<dbReference type="GO" id="GO:0004735">
    <property type="term" value="F:pyrroline-5-carboxylate reductase activity"/>
    <property type="evidence" value="ECO:0007669"/>
    <property type="project" value="UniProtKB-UniRule"/>
</dbReference>
<dbReference type="Gene3D" id="1.10.3730.10">
    <property type="entry name" value="ProC C-terminal domain-like"/>
    <property type="match status" value="1"/>
</dbReference>
<dbReference type="EC" id="1.5.1.2" evidence="2"/>
<keyword evidence="2" id="KW-0028">Amino-acid biosynthesis</keyword>
<dbReference type="PANTHER" id="PTHR11645:SF51">
    <property type="entry name" value="COME OPERON PROTEIN 4"/>
    <property type="match status" value="1"/>
</dbReference>
<dbReference type="EMBL" id="QTTN01000002">
    <property type="protein sequence ID" value="REE93096.1"/>
    <property type="molecule type" value="Genomic_DNA"/>
</dbReference>
<comment type="catalytic activity">
    <reaction evidence="2">
        <text>L-proline + NAD(+) = (S)-1-pyrroline-5-carboxylate + NADH + 2 H(+)</text>
        <dbReference type="Rhea" id="RHEA:14105"/>
        <dbReference type="ChEBI" id="CHEBI:15378"/>
        <dbReference type="ChEBI" id="CHEBI:17388"/>
        <dbReference type="ChEBI" id="CHEBI:57540"/>
        <dbReference type="ChEBI" id="CHEBI:57945"/>
        <dbReference type="ChEBI" id="CHEBI:60039"/>
        <dbReference type="EC" id="1.5.1.2"/>
    </reaction>
</comment>
<dbReference type="InterPro" id="IPR008927">
    <property type="entry name" value="6-PGluconate_DH-like_C_sf"/>
</dbReference>
<comment type="function">
    <text evidence="2">Catalyzes the reduction of 1-pyrroline-5-carboxylate (PCA) to L-proline.</text>
</comment>
<dbReference type="GO" id="GO:0055129">
    <property type="term" value="P:L-proline biosynthetic process"/>
    <property type="evidence" value="ECO:0007669"/>
    <property type="project" value="UniProtKB-UniRule"/>
</dbReference>
<sequence length="279" mass="30411">MNVGFIGIGSMGSLLIDTFIGSGALKPSQITASNRTYSKAMALADRHPGLQAVPSNRDAVIDQDVVFLCIKPMEFKNVLDQIRDVVLPHQLVISITSPVLLEQLEDELNCKIAKVIPSITNNMCSGVTLCMYGNRMTDADIIRLNGLLSYISEPLQIEEQHQRVVSDLSSCGPAIMAFLLQRFIDAAVEETGISRDQARVVASEMLHGTGQLLTTGGMTPEELQARVCVPGGITAQAIALLNRELDCVFNRLIRVTHAKYEEDLERVSVSLYGKEVNGP</sequence>
<reference evidence="6 7" key="1">
    <citation type="submission" date="2018-08" db="EMBL/GenBank/DDBJ databases">
        <title>Genomic Encyclopedia of Type Strains, Phase III (KMG-III): the genomes of soil and plant-associated and newly described type strains.</title>
        <authorList>
            <person name="Whitman W."/>
        </authorList>
    </citation>
    <scope>NUCLEOTIDE SEQUENCE [LARGE SCALE GENOMIC DNA]</scope>
    <source>
        <strain evidence="6 7">CGMCC 1.10966</strain>
    </source>
</reference>
<dbReference type="SUPFAM" id="SSF48179">
    <property type="entry name" value="6-phosphogluconate dehydrogenase C-terminal domain-like"/>
    <property type="match status" value="1"/>
</dbReference>
<evidence type="ECO:0000256" key="3">
    <source>
        <dbReference type="PIRSR" id="PIRSR000193-1"/>
    </source>
</evidence>
<dbReference type="NCBIfam" id="NF005814">
    <property type="entry name" value="PRK07680.1"/>
    <property type="match status" value="1"/>
</dbReference>
<dbReference type="Pfam" id="PF14748">
    <property type="entry name" value="P5CR_dimer"/>
    <property type="match status" value="1"/>
</dbReference>